<dbReference type="AlphaFoldDB" id="A0A511KIT5"/>
<sequence>MARQQALPLAFKLYRPLGRALSSPCACLSTHLPFRRDSQDASYDGDRQRDSDEVAGVEVLRIIDPEHQEPFVSLGRLFLACSVTPLEGLLLSELDNLAYDVSLGGLAPVLDIWVPLKIAREVADSLGRLDELAALLDWQTRRAWSVEDKEEGALVHNWKISSDLIDPQDYSTASMLDTSFARVELLPLGSQVRTLLPPHENLPTFGHAGEVDVETWDMLWSKIVEWSVREYGRWKDRREMGQEWAGLESLDRWSGPGDSHNLLRSVEYDARFAVGAVTNPSVPEVLDAHRFPLFFASTLSSLLALLHLIAPALYSSSGSPTLSPSRARNALFSHLPHIPPLLRSSFSAQSSSLAHSLPINPSHEFYLLDALSRLFIHVYRMHLDSLARERFQARRKKRERREREEEDWCERLEGRLRGLEGEVLGVRRSEARPKGDREERGLSAQLGALEDQVERLAGLLQHSLRHSRAERAWQFDGRFVVGAAFVSGLAVGVTMAMSMAI</sequence>
<comment type="caution">
    <text evidence="1">The sequence shown here is derived from an EMBL/GenBank/DDBJ whole genome shotgun (WGS) entry which is preliminary data.</text>
</comment>
<dbReference type="OrthoDB" id="2504162at2759"/>
<reference evidence="1 2" key="1">
    <citation type="submission" date="2019-07" db="EMBL/GenBank/DDBJ databases">
        <title>Rhodotorula toruloides NBRC10032 genome sequencing.</title>
        <authorList>
            <person name="Shida Y."/>
            <person name="Takaku H."/>
            <person name="Ogasawara W."/>
            <person name="Mori K."/>
        </authorList>
    </citation>
    <scope>NUCLEOTIDE SEQUENCE [LARGE SCALE GENOMIC DNA]</scope>
    <source>
        <strain evidence="1 2">NBRC10032</strain>
    </source>
</reference>
<accession>A0A511KIT5</accession>
<evidence type="ECO:0000313" key="1">
    <source>
        <dbReference type="EMBL" id="GEM10293.1"/>
    </source>
</evidence>
<organism evidence="1 2">
    <name type="scientific">Rhodotorula toruloides</name>
    <name type="common">Yeast</name>
    <name type="synonym">Rhodosporidium toruloides</name>
    <dbReference type="NCBI Taxonomy" id="5286"/>
    <lineage>
        <taxon>Eukaryota</taxon>
        <taxon>Fungi</taxon>
        <taxon>Dikarya</taxon>
        <taxon>Basidiomycota</taxon>
        <taxon>Pucciniomycotina</taxon>
        <taxon>Microbotryomycetes</taxon>
        <taxon>Sporidiobolales</taxon>
        <taxon>Sporidiobolaceae</taxon>
        <taxon>Rhodotorula</taxon>
    </lineage>
</organism>
<dbReference type="EMBL" id="BJWK01000010">
    <property type="protein sequence ID" value="GEM10293.1"/>
    <property type="molecule type" value="Genomic_DNA"/>
</dbReference>
<dbReference type="Proteomes" id="UP000321518">
    <property type="component" value="Unassembled WGS sequence"/>
</dbReference>
<protein>
    <submittedName>
        <fullName evidence="1">Uncharacterized protein</fullName>
    </submittedName>
</protein>
<evidence type="ECO:0000313" key="2">
    <source>
        <dbReference type="Proteomes" id="UP000321518"/>
    </source>
</evidence>
<name>A0A511KIT5_RHOTO</name>
<proteinExistence type="predicted"/>
<gene>
    <name evidence="1" type="ORF">Rt10032_c10g4310</name>
</gene>